<proteinExistence type="predicted"/>
<sequence length="227" mass="23654">MAILPGAVLLFFGLDLTVSSWQARQQSFLMDWLPVTLGGSGFAFIIVGGVGAVGAWGSLITPTAFYAGANTVLLIFESLISCAWFFKRDVLDDAAAEDDSKRLQGLLDWADNHVIVFYCLAGIFLGFQVLGVIIALLYSGCVSLPGKGQPSSSSSVPNSTMDPEAMRAGGITLLPPNNSTLVFSAAPANGAGATVFAQPGEGDSAHSPLLQDVEQGNGSNRNSGRHS</sequence>
<keyword evidence="2" id="KW-1133">Transmembrane helix</keyword>
<feature type="chain" id="PRO_5043407792" description="Transmembrane protein" evidence="3">
    <location>
        <begin position="20"/>
        <end position="227"/>
    </location>
</feature>
<gene>
    <name evidence="4" type="ORF">WJX74_002255</name>
</gene>
<evidence type="ECO:0000256" key="2">
    <source>
        <dbReference type="SAM" id="Phobius"/>
    </source>
</evidence>
<evidence type="ECO:0008006" key="6">
    <source>
        <dbReference type="Google" id="ProtNLM"/>
    </source>
</evidence>
<feature type="transmembrane region" description="Helical" evidence="2">
    <location>
        <begin position="32"/>
        <end position="57"/>
    </location>
</feature>
<dbReference type="EMBL" id="JALJOS010000013">
    <property type="protein sequence ID" value="KAK9831605.1"/>
    <property type="molecule type" value="Genomic_DNA"/>
</dbReference>
<feature type="compositionally biased region" description="Polar residues" evidence="1">
    <location>
        <begin position="214"/>
        <end position="227"/>
    </location>
</feature>
<accession>A0AAW1RDS8</accession>
<dbReference type="Proteomes" id="UP001438707">
    <property type="component" value="Unassembled WGS sequence"/>
</dbReference>
<keyword evidence="5" id="KW-1185">Reference proteome</keyword>
<keyword evidence="3" id="KW-0732">Signal</keyword>
<comment type="caution">
    <text evidence="4">The sequence shown here is derived from an EMBL/GenBank/DDBJ whole genome shotgun (WGS) entry which is preliminary data.</text>
</comment>
<name>A0AAW1RDS8_9CHLO</name>
<evidence type="ECO:0000256" key="3">
    <source>
        <dbReference type="SAM" id="SignalP"/>
    </source>
</evidence>
<evidence type="ECO:0000313" key="5">
    <source>
        <dbReference type="Proteomes" id="UP001438707"/>
    </source>
</evidence>
<keyword evidence="2" id="KW-0812">Transmembrane</keyword>
<dbReference type="AlphaFoldDB" id="A0AAW1RDS8"/>
<evidence type="ECO:0000256" key="1">
    <source>
        <dbReference type="SAM" id="MobiDB-lite"/>
    </source>
</evidence>
<feature type="transmembrane region" description="Helical" evidence="2">
    <location>
        <begin position="64"/>
        <end position="86"/>
    </location>
</feature>
<keyword evidence="2" id="KW-0472">Membrane</keyword>
<feature type="transmembrane region" description="Helical" evidence="2">
    <location>
        <begin position="115"/>
        <end position="138"/>
    </location>
</feature>
<evidence type="ECO:0000313" key="4">
    <source>
        <dbReference type="EMBL" id="KAK9831605.1"/>
    </source>
</evidence>
<feature type="signal peptide" evidence="3">
    <location>
        <begin position="1"/>
        <end position="19"/>
    </location>
</feature>
<protein>
    <recommendedName>
        <fullName evidence="6">Transmembrane protein</fullName>
    </recommendedName>
</protein>
<feature type="region of interest" description="Disordered" evidence="1">
    <location>
        <begin position="194"/>
        <end position="227"/>
    </location>
</feature>
<organism evidence="4 5">
    <name type="scientific">Apatococcus lobatus</name>
    <dbReference type="NCBI Taxonomy" id="904363"/>
    <lineage>
        <taxon>Eukaryota</taxon>
        <taxon>Viridiplantae</taxon>
        <taxon>Chlorophyta</taxon>
        <taxon>core chlorophytes</taxon>
        <taxon>Trebouxiophyceae</taxon>
        <taxon>Chlorellales</taxon>
        <taxon>Chlorellaceae</taxon>
        <taxon>Apatococcus</taxon>
    </lineage>
</organism>
<reference evidence="4 5" key="1">
    <citation type="journal article" date="2024" name="Nat. Commun.">
        <title>Phylogenomics reveals the evolutionary origins of lichenization in chlorophyte algae.</title>
        <authorList>
            <person name="Puginier C."/>
            <person name="Libourel C."/>
            <person name="Otte J."/>
            <person name="Skaloud P."/>
            <person name="Haon M."/>
            <person name="Grisel S."/>
            <person name="Petersen M."/>
            <person name="Berrin J.G."/>
            <person name="Delaux P.M."/>
            <person name="Dal Grande F."/>
            <person name="Keller J."/>
        </authorList>
    </citation>
    <scope>NUCLEOTIDE SEQUENCE [LARGE SCALE GENOMIC DNA]</scope>
    <source>
        <strain evidence="4 5">SAG 2145</strain>
    </source>
</reference>